<dbReference type="InterPro" id="IPR011527">
    <property type="entry name" value="ABC1_TM_dom"/>
</dbReference>
<feature type="domain" description="ABC transmembrane type-1" evidence="11">
    <location>
        <begin position="58"/>
        <end position="386"/>
    </location>
</feature>
<evidence type="ECO:0000313" key="14">
    <source>
        <dbReference type="WBParaSite" id="TTAC_0000607901-mRNA-1"/>
    </source>
</evidence>
<evidence type="ECO:0000256" key="1">
    <source>
        <dbReference type="ARBA" id="ARBA00004141"/>
    </source>
</evidence>
<proteinExistence type="inferred from homology"/>
<dbReference type="SMART" id="SM00382">
    <property type="entry name" value="AAA"/>
    <property type="match status" value="1"/>
</dbReference>
<sequence>MAPGTPNYAMLYHQLLDENNATQSVPPTGRWAIFKRRALMLLPFIWPRSKYHLQLNVILCLILLVIARVVNLYVPIFYKNIVNSLTPNVTTNHSMDTVVQQMRSGDFSYIYMTIAGPNGLVFRWDLVLYYIGIRAVQGVGSPSSGLLGAIQAILWISVDQNSARMLGVYLFKHLHEQSLSWHLSRKTGAMLRIVDRGTSSVSSVLNYLFFSIMPTVVDIVVGISYFITAFSVWYGLIVFVTMSSYIVVTILITEWRNKLRRVMNDMDNFKSAVAVDSLMNFETCNFFVVFFKVKYYNAETFEVERYDKAIAEYQRANWTNQISLSVLNVTQSAIITAGLLVGTLLCAHDVVIGTLTVGDFVLFCTYILQLYMPLNFFGTYYRLLQTSFVDMENMFELLEDDTRIHDAPDATRLTVTEGKIEFKGVNFAYVPGRSVLKDVSFTVMPGKKLALVGQTGSGKSTIMRLLFRFYEPTSGEILIDGQNILHVTQKSLRQAIGVVPQDTVLFNDTISYNILYGRHTALPEEVQAAARAAEMHERILEFPQAYSTVVGERGLKLSGGEKQRVAIARTLLKGPQIVLLDEATSALDTKTERLIQESLDKVCENRTTIIIAHRLSTIRHADEILVMHQGEVLERGSHEELLAIPNGRYASLWMEQSSKQTHTREG</sequence>
<evidence type="ECO:0000256" key="4">
    <source>
        <dbReference type="ARBA" id="ARBA00022741"/>
    </source>
</evidence>
<evidence type="ECO:0000256" key="5">
    <source>
        <dbReference type="ARBA" id="ARBA00022840"/>
    </source>
</evidence>
<feature type="transmembrane region" description="Helical" evidence="9">
    <location>
        <begin position="351"/>
        <end position="372"/>
    </location>
</feature>
<feature type="transmembrane region" description="Helical" evidence="9">
    <location>
        <begin position="324"/>
        <end position="345"/>
    </location>
</feature>
<reference evidence="14" key="1">
    <citation type="submission" date="2017-02" db="UniProtKB">
        <authorList>
            <consortium name="WormBaseParasite"/>
        </authorList>
    </citation>
    <scope>IDENTIFICATION</scope>
</reference>
<dbReference type="PROSITE" id="PS00211">
    <property type="entry name" value="ABC_TRANSPORTER_1"/>
    <property type="match status" value="1"/>
</dbReference>
<evidence type="ECO:0000259" key="10">
    <source>
        <dbReference type="PROSITE" id="PS50893"/>
    </source>
</evidence>
<keyword evidence="5" id="KW-0067">ATP-binding</keyword>
<evidence type="ECO:0000259" key="11">
    <source>
        <dbReference type="PROSITE" id="PS50929"/>
    </source>
</evidence>
<feature type="transmembrane region" description="Helical" evidence="9">
    <location>
        <begin position="204"/>
        <end position="227"/>
    </location>
</feature>
<evidence type="ECO:0000313" key="12">
    <source>
        <dbReference type="EMBL" id="VDM30209.1"/>
    </source>
</evidence>
<keyword evidence="13" id="KW-1185">Reference proteome</keyword>
<dbReference type="InterPro" id="IPR003593">
    <property type="entry name" value="AAA+_ATPase"/>
</dbReference>
<dbReference type="PANTHER" id="PTHR24221">
    <property type="entry name" value="ATP-BINDING CASSETTE SUB-FAMILY B"/>
    <property type="match status" value="1"/>
</dbReference>
<evidence type="ECO:0000256" key="7">
    <source>
        <dbReference type="ARBA" id="ARBA00023136"/>
    </source>
</evidence>
<feature type="transmembrane region" description="Helical" evidence="9">
    <location>
        <begin position="51"/>
        <end position="74"/>
    </location>
</feature>
<evidence type="ECO:0000256" key="9">
    <source>
        <dbReference type="SAM" id="Phobius"/>
    </source>
</evidence>
<dbReference type="Gene3D" id="1.20.1560.10">
    <property type="entry name" value="ABC transporter type 1, transmembrane domain"/>
    <property type="match status" value="1"/>
</dbReference>
<name>A0A0R3WZ78_HYDTA</name>
<dbReference type="GO" id="GO:0005774">
    <property type="term" value="C:vacuolar membrane"/>
    <property type="evidence" value="ECO:0007669"/>
    <property type="project" value="TreeGrafter"/>
</dbReference>
<dbReference type="CDD" id="cd03253">
    <property type="entry name" value="ABCC_ATM1_transporter"/>
    <property type="match status" value="1"/>
</dbReference>
<dbReference type="PANTHER" id="PTHR24221:SF654">
    <property type="entry name" value="ATP-BINDING CASSETTE SUB-FAMILY B MEMBER 6"/>
    <property type="match status" value="1"/>
</dbReference>
<evidence type="ECO:0000313" key="13">
    <source>
        <dbReference type="Proteomes" id="UP000274429"/>
    </source>
</evidence>
<dbReference type="InterPro" id="IPR036640">
    <property type="entry name" value="ABC1_TM_sf"/>
</dbReference>
<evidence type="ECO:0000256" key="6">
    <source>
        <dbReference type="ARBA" id="ARBA00022989"/>
    </source>
</evidence>
<dbReference type="OrthoDB" id="6500128at2759"/>
<dbReference type="InterPro" id="IPR027417">
    <property type="entry name" value="P-loop_NTPase"/>
</dbReference>
<keyword evidence="2" id="KW-0813">Transport</keyword>
<dbReference type="Pfam" id="PF00005">
    <property type="entry name" value="ABC_tran"/>
    <property type="match status" value="1"/>
</dbReference>
<dbReference type="STRING" id="6205.A0A0R3WZ78"/>
<dbReference type="SUPFAM" id="SSF90123">
    <property type="entry name" value="ABC transporter transmembrane region"/>
    <property type="match status" value="1"/>
</dbReference>
<keyword evidence="6 9" id="KW-1133">Transmembrane helix</keyword>
<dbReference type="InterPro" id="IPR017871">
    <property type="entry name" value="ABC_transporter-like_CS"/>
</dbReference>
<dbReference type="Gene3D" id="3.40.50.300">
    <property type="entry name" value="P-loop containing nucleotide triphosphate hydrolases"/>
    <property type="match status" value="1"/>
</dbReference>
<dbReference type="EMBL" id="UYWX01020293">
    <property type="protein sequence ID" value="VDM30209.1"/>
    <property type="molecule type" value="Genomic_DNA"/>
</dbReference>
<dbReference type="Proteomes" id="UP000274429">
    <property type="component" value="Unassembled WGS sequence"/>
</dbReference>
<dbReference type="GO" id="GO:0016887">
    <property type="term" value="F:ATP hydrolysis activity"/>
    <property type="evidence" value="ECO:0007669"/>
    <property type="project" value="InterPro"/>
</dbReference>
<dbReference type="CDD" id="cd18581">
    <property type="entry name" value="ABC_6TM_ABCB6"/>
    <property type="match status" value="1"/>
</dbReference>
<feature type="domain" description="ABC transporter" evidence="10">
    <location>
        <begin position="420"/>
        <end position="654"/>
    </location>
</feature>
<dbReference type="GO" id="GO:0020037">
    <property type="term" value="F:heme binding"/>
    <property type="evidence" value="ECO:0007669"/>
    <property type="project" value="TreeGrafter"/>
</dbReference>
<dbReference type="AlphaFoldDB" id="A0A0R3WZ78"/>
<accession>A0A0R3WZ78</accession>
<evidence type="ECO:0000256" key="8">
    <source>
        <dbReference type="ARBA" id="ARBA00024363"/>
    </source>
</evidence>
<dbReference type="PROSITE" id="PS50893">
    <property type="entry name" value="ABC_TRANSPORTER_2"/>
    <property type="match status" value="1"/>
</dbReference>
<organism evidence="14">
    <name type="scientific">Hydatigena taeniaeformis</name>
    <name type="common">Feline tapeworm</name>
    <name type="synonym">Taenia taeniaeformis</name>
    <dbReference type="NCBI Taxonomy" id="6205"/>
    <lineage>
        <taxon>Eukaryota</taxon>
        <taxon>Metazoa</taxon>
        <taxon>Spiralia</taxon>
        <taxon>Lophotrochozoa</taxon>
        <taxon>Platyhelminthes</taxon>
        <taxon>Cestoda</taxon>
        <taxon>Eucestoda</taxon>
        <taxon>Cyclophyllidea</taxon>
        <taxon>Taeniidae</taxon>
        <taxon>Hydatigera</taxon>
    </lineage>
</organism>
<dbReference type="InterPro" id="IPR039421">
    <property type="entry name" value="Type_1_exporter"/>
</dbReference>
<dbReference type="WBParaSite" id="TTAC_0000607901-mRNA-1">
    <property type="protein sequence ID" value="TTAC_0000607901-mRNA-1"/>
    <property type="gene ID" value="TTAC_0000607901"/>
</dbReference>
<dbReference type="GO" id="GO:0015439">
    <property type="term" value="F:ABC-type heme transporter activity"/>
    <property type="evidence" value="ECO:0007669"/>
    <property type="project" value="TreeGrafter"/>
</dbReference>
<comment type="subcellular location">
    <subcellularLocation>
        <location evidence="1">Membrane</location>
        <topology evidence="1">Multi-pass membrane protein</topology>
    </subcellularLocation>
</comment>
<dbReference type="Pfam" id="PF00664">
    <property type="entry name" value="ABC_membrane"/>
    <property type="match status" value="1"/>
</dbReference>
<protein>
    <submittedName>
        <fullName evidence="14">ABC transporter domain-containing protein</fullName>
    </submittedName>
</protein>
<reference evidence="12 13" key="2">
    <citation type="submission" date="2018-11" db="EMBL/GenBank/DDBJ databases">
        <authorList>
            <consortium name="Pathogen Informatics"/>
        </authorList>
    </citation>
    <scope>NUCLEOTIDE SEQUENCE [LARGE SCALE GENOMIC DNA]</scope>
</reference>
<dbReference type="PROSITE" id="PS50929">
    <property type="entry name" value="ABC_TM1F"/>
    <property type="match status" value="1"/>
</dbReference>
<keyword evidence="7 9" id="KW-0472">Membrane</keyword>
<dbReference type="FunFam" id="3.40.50.300:FF:000186">
    <property type="entry name" value="ATP-binding cassette sub-family B member 7, mitochondrial"/>
    <property type="match status" value="1"/>
</dbReference>
<dbReference type="SUPFAM" id="SSF52540">
    <property type="entry name" value="P-loop containing nucleoside triphosphate hydrolases"/>
    <property type="match status" value="1"/>
</dbReference>
<keyword evidence="4" id="KW-0547">Nucleotide-binding</keyword>
<keyword evidence="3 9" id="KW-0812">Transmembrane</keyword>
<gene>
    <name evidence="12" type="ORF">TTAC_LOCUS6064</name>
</gene>
<dbReference type="GO" id="GO:0005524">
    <property type="term" value="F:ATP binding"/>
    <property type="evidence" value="ECO:0007669"/>
    <property type="project" value="UniProtKB-KW"/>
</dbReference>
<dbReference type="InterPro" id="IPR003439">
    <property type="entry name" value="ABC_transporter-like_ATP-bd"/>
</dbReference>
<evidence type="ECO:0000256" key="2">
    <source>
        <dbReference type="ARBA" id="ARBA00022448"/>
    </source>
</evidence>
<evidence type="ECO:0000256" key="3">
    <source>
        <dbReference type="ARBA" id="ARBA00022692"/>
    </source>
</evidence>
<comment type="similarity">
    <text evidence="8">Belongs to the ABC transporter superfamily. ABCB family. Heavy Metal importer (TC 3.A.1.210) subfamily.</text>
</comment>
<feature type="transmembrane region" description="Helical" evidence="9">
    <location>
        <begin position="233"/>
        <end position="253"/>
    </location>
</feature>